<dbReference type="Proteomes" id="UP001595955">
    <property type="component" value="Unassembled WGS sequence"/>
</dbReference>
<accession>A0ABV9DC34</accession>
<proteinExistence type="predicted"/>
<keyword evidence="3" id="KW-1133">Transmembrane helix</keyword>
<evidence type="ECO:0000256" key="3">
    <source>
        <dbReference type="SAM" id="Phobius"/>
    </source>
</evidence>
<keyword evidence="5" id="KW-1185">Reference proteome</keyword>
<evidence type="ECO:0000313" key="5">
    <source>
        <dbReference type="Proteomes" id="UP001595955"/>
    </source>
</evidence>
<keyword evidence="3" id="KW-0472">Membrane</keyword>
<feature type="coiled-coil region" evidence="1">
    <location>
        <begin position="38"/>
        <end position="65"/>
    </location>
</feature>
<name>A0ABV9DC34_9MICO</name>
<feature type="transmembrane region" description="Helical" evidence="3">
    <location>
        <begin position="89"/>
        <end position="107"/>
    </location>
</feature>
<keyword evidence="1" id="KW-0175">Coiled coil</keyword>
<feature type="region of interest" description="Disordered" evidence="2">
    <location>
        <begin position="1"/>
        <end position="21"/>
    </location>
</feature>
<sequence>MSEDASKRSPEQIEADLARTRAELSSTVNELTEMLDPRRQVEEAKVNLRAAADRATENAKAKAKEKVDGVAVKAREFADDVRSGDPKSVGYLGAGVAVVASIITLMARRGR</sequence>
<organism evidence="4 5">
    <name type="scientific">Georgenia faecalis</name>
    <dbReference type="NCBI Taxonomy" id="2483799"/>
    <lineage>
        <taxon>Bacteria</taxon>
        <taxon>Bacillati</taxon>
        <taxon>Actinomycetota</taxon>
        <taxon>Actinomycetes</taxon>
        <taxon>Micrococcales</taxon>
        <taxon>Bogoriellaceae</taxon>
        <taxon>Georgenia</taxon>
    </lineage>
</organism>
<keyword evidence="3" id="KW-0812">Transmembrane</keyword>
<dbReference type="EMBL" id="JBHSGF010000010">
    <property type="protein sequence ID" value="MFC4556297.1"/>
    <property type="molecule type" value="Genomic_DNA"/>
</dbReference>
<evidence type="ECO:0000256" key="1">
    <source>
        <dbReference type="SAM" id="Coils"/>
    </source>
</evidence>
<dbReference type="RefSeq" id="WP_164471482.1">
    <property type="nucleotide sequence ID" value="NZ_CP033325.1"/>
</dbReference>
<gene>
    <name evidence="4" type="ORF">ACFO3F_13675</name>
</gene>
<evidence type="ECO:0000313" key="4">
    <source>
        <dbReference type="EMBL" id="MFC4556297.1"/>
    </source>
</evidence>
<protein>
    <submittedName>
        <fullName evidence="4">DUF3618 domain-containing protein</fullName>
    </submittedName>
</protein>
<dbReference type="InterPro" id="IPR022062">
    <property type="entry name" value="DUF3618"/>
</dbReference>
<reference evidence="5" key="1">
    <citation type="journal article" date="2019" name="Int. J. Syst. Evol. Microbiol.">
        <title>The Global Catalogue of Microorganisms (GCM) 10K type strain sequencing project: providing services to taxonomists for standard genome sequencing and annotation.</title>
        <authorList>
            <consortium name="The Broad Institute Genomics Platform"/>
            <consortium name="The Broad Institute Genome Sequencing Center for Infectious Disease"/>
            <person name="Wu L."/>
            <person name="Ma J."/>
        </authorList>
    </citation>
    <scope>NUCLEOTIDE SEQUENCE [LARGE SCALE GENOMIC DNA]</scope>
    <source>
        <strain evidence="5">JCM 3369</strain>
    </source>
</reference>
<comment type="caution">
    <text evidence="4">The sequence shown here is derived from an EMBL/GenBank/DDBJ whole genome shotgun (WGS) entry which is preliminary data.</text>
</comment>
<evidence type="ECO:0000256" key="2">
    <source>
        <dbReference type="SAM" id="MobiDB-lite"/>
    </source>
</evidence>
<dbReference type="Pfam" id="PF12277">
    <property type="entry name" value="DUF3618"/>
    <property type="match status" value="1"/>
</dbReference>